<reference evidence="2" key="1">
    <citation type="submission" date="2015-04" db="EMBL/GenBank/DDBJ databases">
        <title>The genome sequence of the plant pathogenic Rhizarian Plasmodiophora brassicae reveals insights in its biotrophic life cycle and the origin of chitin synthesis.</title>
        <authorList>
            <person name="Schwelm A."/>
            <person name="Fogelqvist J."/>
            <person name="Knaust A."/>
            <person name="Julke S."/>
            <person name="Lilja T."/>
            <person name="Dhandapani V."/>
            <person name="Bonilla-Rosso G."/>
            <person name="Karlsson M."/>
            <person name="Shevchenko A."/>
            <person name="Choi S.R."/>
            <person name="Kim H.G."/>
            <person name="Park J.Y."/>
            <person name="Lim Y.P."/>
            <person name="Ludwig-Muller J."/>
            <person name="Dixelius C."/>
        </authorList>
    </citation>
    <scope>NUCLEOTIDE SEQUENCE</scope>
    <source>
        <tissue evidence="2">Potato root galls</tissue>
    </source>
</reference>
<keyword evidence="1" id="KW-1133">Transmembrane helix</keyword>
<feature type="transmembrane region" description="Helical" evidence="1">
    <location>
        <begin position="20"/>
        <end position="40"/>
    </location>
</feature>
<protein>
    <submittedName>
        <fullName evidence="2">Uncharacterized protein</fullName>
    </submittedName>
</protein>
<dbReference type="AlphaFoldDB" id="A0A0H5RIQ9"/>
<evidence type="ECO:0000256" key="1">
    <source>
        <dbReference type="SAM" id="Phobius"/>
    </source>
</evidence>
<accession>A0A0H5RIQ9</accession>
<proteinExistence type="predicted"/>
<organism evidence="2">
    <name type="scientific">Spongospora subterranea</name>
    <dbReference type="NCBI Taxonomy" id="70186"/>
    <lineage>
        <taxon>Eukaryota</taxon>
        <taxon>Sar</taxon>
        <taxon>Rhizaria</taxon>
        <taxon>Endomyxa</taxon>
        <taxon>Phytomyxea</taxon>
        <taxon>Plasmodiophorida</taxon>
        <taxon>Plasmodiophoridae</taxon>
        <taxon>Spongospora</taxon>
    </lineage>
</organism>
<feature type="non-terminal residue" evidence="2">
    <location>
        <position position="1"/>
    </location>
</feature>
<evidence type="ECO:0000313" key="2">
    <source>
        <dbReference type="EMBL" id="CRZ08579.1"/>
    </source>
</evidence>
<keyword evidence="1" id="KW-0812">Transmembrane</keyword>
<dbReference type="EMBL" id="HACM01008137">
    <property type="protein sequence ID" value="CRZ08579.1"/>
    <property type="molecule type" value="Transcribed_RNA"/>
</dbReference>
<keyword evidence="1" id="KW-0472">Membrane</keyword>
<name>A0A0H5RIQ9_9EUKA</name>
<sequence>FNIKNMQTGLFIKRIKLRYFVGSLFSFFLQLLLLSVVLGLVQDINLIALTAIGSMFWSQANLVQLHGSISSRRQPSRWLRFKVIGRVIVWEVQHVRNVDQEQAVWRPYGVKSLHHHSQTVATWRRRSAILTAQREQ</sequence>